<dbReference type="AlphaFoldDB" id="A0A229T2T4"/>
<dbReference type="EMBL" id="NMUL01000023">
    <property type="protein sequence ID" value="OXM65320.1"/>
    <property type="molecule type" value="Genomic_DNA"/>
</dbReference>
<accession>A0A229T2T4</accession>
<sequence>MPILVIHGEGAMPDGFAVDVEALKNAGLGLSDLLGDLEELQVENIDCDRKFIGHTKLADSYESFTTRWALGVENLTKDGQQLSRRLVDAAGAYIKADQAHEHKLKGIFDDTGADPGATAMSDG</sequence>
<organism evidence="1 2">
    <name type="scientific">Amycolatopsis vastitatis</name>
    <dbReference type="NCBI Taxonomy" id="1905142"/>
    <lineage>
        <taxon>Bacteria</taxon>
        <taxon>Bacillati</taxon>
        <taxon>Actinomycetota</taxon>
        <taxon>Actinomycetes</taxon>
        <taxon>Pseudonocardiales</taxon>
        <taxon>Pseudonocardiaceae</taxon>
        <taxon>Amycolatopsis</taxon>
    </lineage>
</organism>
<proteinExistence type="predicted"/>
<evidence type="ECO:0000313" key="2">
    <source>
        <dbReference type="Proteomes" id="UP000215199"/>
    </source>
</evidence>
<keyword evidence="2" id="KW-1185">Reference proteome</keyword>
<comment type="caution">
    <text evidence="1">The sequence shown here is derived from an EMBL/GenBank/DDBJ whole genome shotgun (WGS) entry which is preliminary data.</text>
</comment>
<dbReference type="Proteomes" id="UP000215199">
    <property type="component" value="Unassembled WGS sequence"/>
</dbReference>
<protein>
    <recommendedName>
        <fullName evidence="3">ESX-1 secretion-associated protein</fullName>
    </recommendedName>
</protein>
<gene>
    <name evidence="1" type="ORF">CF165_23610</name>
</gene>
<evidence type="ECO:0008006" key="3">
    <source>
        <dbReference type="Google" id="ProtNLM"/>
    </source>
</evidence>
<reference evidence="2" key="1">
    <citation type="submission" date="2017-07" db="EMBL/GenBank/DDBJ databases">
        <title>Comparative genome mining reveals phylogenetic distribution patterns of secondary metabolites in Amycolatopsis.</title>
        <authorList>
            <person name="Adamek M."/>
            <person name="Alanjary M."/>
            <person name="Sales-Ortells H."/>
            <person name="Goodfellow M."/>
            <person name="Bull A.T."/>
            <person name="Kalinowski J."/>
            <person name="Ziemert N."/>
        </authorList>
    </citation>
    <scope>NUCLEOTIDE SEQUENCE [LARGE SCALE GENOMIC DNA]</scope>
    <source>
        <strain evidence="2">H5</strain>
    </source>
</reference>
<evidence type="ECO:0000313" key="1">
    <source>
        <dbReference type="EMBL" id="OXM65320.1"/>
    </source>
</evidence>
<dbReference type="RefSeq" id="WP_093949725.1">
    <property type="nucleotide sequence ID" value="NZ_NMUL01000023.1"/>
</dbReference>
<name>A0A229T2T4_9PSEU</name>
<dbReference type="OrthoDB" id="3262422at2"/>